<dbReference type="InterPro" id="IPR001547">
    <property type="entry name" value="Glyco_hydro_5"/>
</dbReference>
<evidence type="ECO:0000256" key="3">
    <source>
        <dbReference type="ARBA" id="ARBA00023001"/>
    </source>
</evidence>
<dbReference type="AlphaFoldDB" id="A0A0D8JDH1"/>
<dbReference type="GO" id="GO:0008422">
    <property type="term" value="F:beta-glucosidase activity"/>
    <property type="evidence" value="ECO:0007669"/>
    <property type="project" value="TreeGrafter"/>
</dbReference>
<dbReference type="InterPro" id="IPR050386">
    <property type="entry name" value="Glycosyl_hydrolase_5"/>
</dbReference>
<dbReference type="GO" id="GO:0009986">
    <property type="term" value="C:cell surface"/>
    <property type="evidence" value="ECO:0007669"/>
    <property type="project" value="TreeGrafter"/>
</dbReference>
<feature type="domain" description="Glycoside hydrolase family 5" evidence="8">
    <location>
        <begin position="99"/>
        <end position="347"/>
    </location>
</feature>
<evidence type="ECO:0000313" key="10">
    <source>
        <dbReference type="Proteomes" id="UP000032544"/>
    </source>
</evidence>
<dbReference type="Gene3D" id="3.20.20.80">
    <property type="entry name" value="Glycosidases"/>
    <property type="match status" value="1"/>
</dbReference>
<dbReference type="PANTHER" id="PTHR31297:SF41">
    <property type="entry name" value="ENDOGLUCANASE, PUTATIVE (AFU_ORTHOLOGUE AFUA_5G01830)-RELATED"/>
    <property type="match status" value="1"/>
</dbReference>
<gene>
    <name evidence="9" type="ORF">LH29_04095</name>
</gene>
<evidence type="ECO:0000259" key="8">
    <source>
        <dbReference type="Pfam" id="PF00150"/>
    </source>
</evidence>
<dbReference type="GO" id="GO:0005576">
    <property type="term" value="C:extracellular region"/>
    <property type="evidence" value="ECO:0007669"/>
    <property type="project" value="TreeGrafter"/>
</dbReference>
<dbReference type="PANTHER" id="PTHR31297">
    <property type="entry name" value="GLUCAN ENDO-1,6-BETA-GLUCOSIDASE B"/>
    <property type="match status" value="1"/>
</dbReference>
<protein>
    <submittedName>
        <fullName evidence="9">Glycosyl hydrolase family 5</fullName>
    </submittedName>
</protein>
<dbReference type="Pfam" id="PF00150">
    <property type="entry name" value="Cellulase"/>
    <property type="match status" value="1"/>
</dbReference>
<keyword evidence="2 7" id="KW-0378">Hydrolase</keyword>
<evidence type="ECO:0000256" key="4">
    <source>
        <dbReference type="ARBA" id="ARBA00023277"/>
    </source>
</evidence>
<dbReference type="InterPro" id="IPR017853">
    <property type="entry name" value="GH"/>
</dbReference>
<evidence type="ECO:0000256" key="1">
    <source>
        <dbReference type="ARBA" id="ARBA00005641"/>
    </source>
</evidence>
<accession>A0A0D8JDH1</accession>
<evidence type="ECO:0000256" key="6">
    <source>
        <dbReference type="ARBA" id="ARBA00023326"/>
    </source>
</evidence>
<dbReference type="PROSITE" id="PS51257">
    <property type="entry name" value="PROKAR_LIPOPROTEIN"/>
    <property type="match status" value="1"/>
</dbReference>
<evidence type="ECO:0000313" key="9">
    <source>
        <dbReference type="EMBL" id="KJF44646.1"/>
    </source>
</evidence>
<evidence type="ECO:0000256" key="2">
    <source>
        <dbReference type="ARBA" id="ARBA00022801"/>
    </source>
</evidence>
<keyword evidence="10" id="KW-1185">Reference proteome</keyword>
<dbReference type="STRING" id="1544798.LH29_04095"/>
<dbReference type="InterPro" id="IPR018087">
    <property type="entry name" value="Glyco_hydro_5_CS"/>
</dbReference>
<evidence type="ECO:0000256" key="7">
    <source>
        <dbReference type="RuleBase" id="RU361153"/>
    </source>
</evidence>
<proteinExistence type="inferred from homology"/>
<keyword evidence="4" id="KW-0119">Carbohydrate metabolism</keyword>
<dbReference type="PATRIC" id="fig|1544798.3.peg.835"/>
<organism evidence="9 10">
    <name type="scientific">Draconibacterium sediminis</name>
    <dbReference type="NCBI Taxonomy" id="1544798"/>
    <lineage>
        <taxon>Bacteria</taxon>
        <taxon>Pseudomonadati</taxon>
        <taxon>Bacteroidota</taxon>
        <taxon>Bacteroidia</taxon>
        <taxon>Marinilabiliales</taxon>
        <taxon>Prolixibacteraceae</taxon>
        <taxon>Draconibacterium</taxon>
    </lineage>
</organism>
<keyword evidence="3" id="KW-0136">Cellulose degradation</keyword>
<evidence type="ECO:0000256" key="5">
    <source>
        <dbReference type="ARBA" id="ARBA00023295"/>
    </source>
</evidence>
<dbReference type="OrthoDB" id="9800955at2"/>
<dbReference type="SUPFAM" id="SSF51445">
    <property type="entry name" value="(Trans)glycosidases"/>
    <property type="match status" value="1"/>
</dbReference>
<keyword evidence="6" id="KW-0624">Polysaccharide degradation</keyword>
<sequence length="421" mass="49141">MQKQIHLSIWVLFLTTILFSCQPVQQKAEQEADATQFITIDGPDLIAPNGEKFFIQGINLGNWLNPEGYMFKFQKTSSARLIDEMFREAVGPDFTNQFWKQFKDNYITREDIRYIKSTGVNSIRLPFHYKLFTDEDYMGLYSNQDGFARIDSLVEWCRESELYIILDMHDAPGGQTGANIDDSYGYPWLMVSEESQELFVDIWRKIADRYKNEPMILGYDLLNEPIATYFPEDEAMLNKQLEPLYMKAVKAIREVDINHIVLLGGAQWNGNFTVFTDSKFDDKIMYTCHRYWCDTLQANIQDFVDFRNSVNLPIYMGETGENTDEWIAAWTRLMIRNNIGYHYWPYKKMGSPRCMVTIPTPENWDVIVDFAEGPRDTYEAVRANRPDQELVKKVMINYISNLKLSKCEVNGGYIRAMAMEP</sequence>
<keyword evidence="5 7" id="KW-0326">Glycosidase</keyword>
<reference evidence="9 10" key="1">
    <citation type="submission" date="2014-09" db="EMBL/GenBank/DDBJ databases">
        <title>Draft Genome Sequence of Draconibacterium sp. JN14CK-3.</title>
        <authorList>
            <person name="Dong C."/>
            <person name="Lai Q."/>
            <person name="Shao Z."/>
        </authorList>
    </citation>
    <scope>NUCLEOTIDE SEQUENCE [LARGE SCALE GENOMIC DNA]</scope>
    <source>
        <strain evidence="9 10">JN14CK-3</strain>
    </source>
</reference>
<dbReference type="Proteomes" id="UP000032544">
    <property type="component" value="Unassembled WGS sequence"/>
</dbReference>
<name>A0A0D8JDH1_9BACT</name>
<comment type="similarity">
    <text evidence="1 7">Belongs to the glycosyl hydrolase 5 (cellulase A) family.</text>
</comment>
<comment type="caution">
    <text evidence="9">The sequence shown here is derived from an EMBL/GenBank/DDBJ whole genome shotgun (WGS) entry which is preliminary data.</text>
</comment>
<dbReference type="PROSITE" id="PS00659">
    <property type="entry name" value="GLYCOSYL_HYDROL_F5"/>
    <property type="match status" value="1"/>
</dbReference>
<dbReference type="RefSeq" id="WP_045026186.1">
    <property type="nucleotide sequence ID" value="NZ_JRHC01000001.1"/>
</dbReference>
<dbReference type="EMBL" id="JRHC01000001">
    <property type="protein sequence ID" value="KJF44646.1"/>
    <property type="molecule type" value="Genomic_DNA"/>
</dbReference>
<dbReference type="GO" id="GO:0030245">
    <property type="term" value="P:cellulose catabolic process"/>
    <property type="evidence" value="ECO:0007669"/>
    <property type="project" value="UniProtKB-KW"/>
</dbReference>